<name>A0A261WHU7_9PSED</name>
<sequence>MRKLSSRRKRRVTTLRPVQPEVKRIRNHTRDRTGGPDASSTRTTRY</sequence>
<evidence type="ECO:0000256" key="1">
    <source>
        <dbReference type="SAM" id="MobiDB-lite"/>
    </source>
</evidence>
<protein>
    <submittedName>
        <fullName evidence="2">Uncharacterized protein</fullName>
    </submittedName>
</protein>
<proteinExistence type="predicted"/>
<feature type="region of interest" description="Disordered" evidence="1">
    <location>
        <begin position="1"/>
        <end position="46"/>
    </location>
</feature>
<dbReference type="AlphaFoldDB" id="A0A261WHU7"/>
<dbReference type="Proteomes" id="UP000217163">
    <property type="component" value="Unassembled WGS sequence"/>
</dbReference>
<reference evidence="3" key="1">
    <citation type="journal article" date="2016" name="Sci. Rep.">
        <title>Genome analysis of the kiwifruit canker pathogen Pseudomonas syringae pv. actinidiae biovar 5.</title>
        <authorList>
            <person name="Fujikawa T."/>
            <person name="Sawada H."/>
        </authorList>
    </citation>
    <scope>NUCLEOTIDE SEQUENCE [LARGE SCALE GENOMIC DNA]</scope>
    <source>
        <strain evidence="3">MAFF 212061</strain>
    </source>
</reference>
<feature type="compositionally biased region" description="Basic and acidic residues" evidence="1">
    <location>
        <begin position="21"/>
        <end position="34"/>
    </location>
</feature>
<accession>A0A261WHU7</accession>
<dbReference type="EMBL" id="NKQU01000568">
    <property type="protein sequence ID" value="OZI85754.1"/>
    <property type="molecule type" value="Genomic_DNA"/>
</dbReference>
<gene>
    <name evidence="2" type="ORF">CFN58_16465</name>
</gene>
<comment type="caution">
    <text evidence="2">The sequence shown here is derived from an EMBL/GenBank/DDBJ whole genome shotgun (WGS) entry which is preliminary data.</text>
</comment>
<evidence type="ECO:0000313" key="3">
    <source>
        <dbReference type="Proteomes" id="UP000217163"/>
    </source>
</evidence>
<organism evidence="2 3">
    <name type="scientific">Pseudomonas avellanae</name>
    <dbReference type="NCBI Taxonomy" id="46257"/>
    <lineage>
        <taxon>Bacteria</taxon>
        <taxon>Pseudomonadati</taxon>
        <taxon>Pseudomonadota</taxon>
        <taxon>Gammaproteobacteria</taxon>
        <taxon>Pseudomonadales</taxon>
        <taxon>Pseudomonadaceae</taxon>
        <taxon>Pseudomonas</taxon>
    </lineage>
</organism>
<evidence type="ECO:0000313" key="2">
    <source>
        <dbReference type="EMBL" id="OZI85754.1"/>
    </source>
</evidence>
<feature type="compositionally biased region" description="Basic residues" evidence="1">
    <location>
        <begin position="1"/>
        <end position="13"/>
    </location>
</feature>